<evidence type="ECO:0000313" key="3">
    <source>
        <dbReference type="Proteomes" id="UP000198546"/>
    </source>
</evidence>
<dbReference type="PANTHER" id="PTHR43685:SF2">
    <property type="entry name" value="GLYCOSYLTRANSFERASE 2-LIKE DOMAIN-CONTAINING PROTEIN"/>
    <property type="match status" value="1"/>
</dbReference>
<dbReference type="PANTHER" id="PTHR43685">
    <property type="entry name" value="GLYCOSYLTRANSFERASE"/>
    <property type="match status" value="1"/>
</dbReference>
<dbReference type="SUPFAM" id="SSF53448">
    <property type="entry name" value="Nucleotide-diphospho-sugar transferases"/>
    <property type="match status" value="1"/>
</dbReference>
<dbReference type="STRING" id="675864.SAMN04489747_0023"/>
<organism evidence="2 3">
    <name type="scientific">Auraticoccus monumenti</name>
    <dbReference type="NCBI Taxonomy" id="675864"/>
    <lineage>
        <taxon>Bacteria</taxon>
        <taxon>Bacillati</taxon>
        <taxon>Actinomycetota</taxon>
        <taxon>Actinomycetes</taxon>
        <taxon>Propionibacteriales</taxon>
        <taxon>Propionibacteriaceae</taxon>
        <taxon>Auraticoccus</taxon>
    </lineage>
</organism>
<keyword evidence="2" id="KW-0808">Transferase</keyword>
<dbReference type="Gene3D" id="3.90.550.10">
    <property type="entry name" value="Spore Coat Polysaccharide Biosynthesis Protein SpsA, Chain A"/>
    <property type="match status" value="1"/>
</dbReference>
<keyword evidence="3" id="KW-1185">Reference proteome</keyword>
<name>A0A1G6RGR0_9ACTN</name>
<reference evidence="2 3" key="1">
    <citation type="submission" date="2016-10" db="EMBL/GenBank/DDBJ databases">
        <authorList>
            <person name="de Groot N.N."/>
        </authorList>
    </citation>
    <scope>NUCLEOTIDE SEQUENCE [LARGE SCALE GENOMIC DNA]</scope>
    <source>
        <strain evidence="2 3">MON 2.2</strain>
    </source>
</reference>
<feature type="domain" description="Glycosyltransferase 2-like" evidence="1">
    <location>
        <begin position="230"/>
        <end position="349"/>
    </location>
</feature>
<proteinExistence type="predicted"/>
<protein>
    <submittedName>
        <fullName evidence="2">Glycosyl transferases group 1</fullName>
    </submittedName>
</protein>
<sequence length="831" mass="91686">MQNHIPVDEAWPRSLLDDHADLARAVPQRRLERTVLRTESTAGRRLMVHLATGGQLSAAEVFDPVSCGTEEWAERILAVDVDWRALGGVAYVTALQGAIVEDRDLADSVREDRRLALALFDVIRRSGELGRLTRAQGLLYLDLLTTMGTRAQVESVIEESRLESEAVAAHRLDLANPLLHPESTWPEWLDRLEEFVPADLKPLSILPGDGVLFDRLWSPSRPRPAGPLVTVVVSVYNPGVHLLSAIDSLLRQSHQELEIIVVDDGSPEDCQDVLQQVAVRDPRIRLVRLPVNAGTYRCRNYAIGLARGTYVTFHDDDDWAHPERIAYQVAGLEGAPDVVANLTRCIRATEHLSFIRAGYHGTRLNASSLMFDRRRVTARMGFFDAVRKGGDSEYAMRIAATFGPESVLADPAVMAVVRVGQESLSTGDFRPGWRHASRWSYRFFFERYHERIRTGSASPLIASMDPVERSHPAPQAIAYKPARTRHLDVVVVGDWRDWGGARNRSMLAEVEALVDAGLRVGITHLELFRLLYDKEVTPASAALELVEQGKVEWLLLDEPADVQRVRVWGGDVLQFAPLRRSAWDVEQVEVVANTTPVELDGRDHRHVPAYCAAAAETLFGRRATWFPVSPVVRRSLDGLLPQGEMSTSDLPPVVALGPDREGRDLPAWAELVVGRHSADVLSKFPAASELLQAYAFPGPVRMLGATRSVRSLLGEAVPDHWSLVETGSIEVEDFLAGLDVFVYLDDDDATEAFARPVAEAMAAGLLVVTAPRFRELYGPGAVYADSTDVVATVQRMHDDPAAWAAQRDASRRVVEERFGAAAVVAASLATA</sequence>
<dbReference type="InterPro" id="IPR001173">
    <property type="entry name" value="Glyco_trans_2-like"/>
</dbReference>
<dbReference type="SUPFAM" id="SSF53756">
    <property type="entry name" value="UDP-Glycosyltransferase/glycogen phosphorylase"/>
    <property type="match status" value="1"/>
</dbReference>
<dbReference type="AlphaFoldDB" id="A0A1G6RGR0"/>
<dbReference type="Gene3D" id="3.40.50.2000">
    <property type="entry name" value="Glycogen Phosphorylase B"/>
    <property type="match status" value="1"/>
</dbReference>
<dbReference type="OrthoDB" id="2676521at2"/>
<dbReference type="CDD" id="cd00761">
    <property type="entry name" value="Glyco_tranf_GTA_type"/>
    <property type="match status" value="1"/>
</dbReference>
<evidence type="ECO:0000259" key="1">
    <source>
        <dbReference type="Pfam" id="PF00535"/>
    </source>
</evidence>
<accession>A0A1G6RGR0</accession>
<dbReference type="InterPro" id="IPR050834">
    <property type="entry name" value="Glycosyltransf_2"/>
</dbReference>
<evidence type="ECO:0000313" key="2">
    <source>
        <dbReference type="EMBL" id="SDD03829.1"/>
    </source>
</evidence>
<gene>
    <name evidence="2" type="ORF">SAMN04489747_0023</name>
</gene>
<dbReference type="InterPro" id="IPR029044">
    <property type="entry name" value="Nucleotide-diphossugar_trans"/>
</dbReference>
<dbReference type="Proteomes" id="UP000198546">
    <property type="component" value="Chromosome i"/>
</dbReference>
<dbReference type="GO" id="GO:0016740">
    <property type="term" value="F:transferase activity"/>
    <property type="evidence" value="ECO:0007669"/>
    <property type="project" value="UniProtKB-KW"/>
</dbReference>
<dbReference type="RefSeq" id="WP_090589465.1">
    <property type="nucleotide sequence ID" value="NZ_LT629688.1"/>
</dbReference>
<dbReference type="Pfam" id="PF00535">
    <property type="entry name" value="Glycos_transf_2"/>
    <property type="match status" value="1"/>
</dbReference>
<dbReference type="EMBL" id="LT629688">
    <property type="protein sequence ID" value="SDD03829.1"/>
    <property type="molecule type" value="Genomic_DNA"/>
</dbReference>